<sequence>MAAAPSETQTQILQMTQFILNEAKDKAEEIGAKALQEFSVEKLKVVNSGKDKIRQDFDRKAKQIDTQNAIARSTAINRSRLEKIKARQDVIQSISADSMDQLKSVLKNEAKMREFVTKLIVQGLLMLLEDNVQVRCRECDEAVVVGCLGSAGAEYSKVLLAETGAKKTCTLTLDKANRLPPAPTGAPGPSCLGGVVLACQNGSITIDNTIDSRLGLVLEQAKPTIRDLLFSR</sequence>
<evidence type="ECO:0000256" key="2">
    <source>
        <dbReference type="ARBA" id="ARBA00022448"/>
    </source>
</evidence>
<evidence type="ECO:0000256" key="1">
    <source>
        <dbReference type="ARBA" id="ARBA00005901"/>
    </source>
</evidence>
<evidence type="ECO:0000313" key="5">
    <source>
        <dbReference type="EMBL" id="CAD9565948.1"/>
    </source>
</evidence>
<name>A0A6U6MRK7_9DINO</name>
<dbReference type="InterPro" id="IPR002842">
    <property type="entry name" value="ATPase_V1_Esu"/>
</dbReference>
<comment type="similarity">
    <text evidence="1">Belongs to the V-ATPase E subunit family.</text>
</comment>
<dbReference type="GO" id="GO:0033178">
    <property type="term" value="C:proton-transporting two-sector ATPase complex, catalytic domain"/>
    <property type="evidence" value="ECO:0007669"/>
    <property type="project" value="InterPro"/>
</dbReference>
<dbReference type="EMBL" id="HBGW01041094">
    <property type="protein sequence ID" value="CAD9565948.1"/>
    <property type="molecule type" value="Transcribed_RNA"/>
</dbReference>
<evidence type="ECO:0000313" key="4">
    <source>
        <dbReference type="EMBL" id="CAD9565946.1"/>
    </source>
</evidence>
<evidence type="ECO:0008006" key="6">
    <source>
        <dbReference type="Google" id="ProtNLM"/>
    </source>
</evidence>
<dbReference type="Gene3D" id="6.10.250.1620">
    <property type="match status" value="1"/>
</dbReference>
<dbReference type="Gene3D" id="3.30.2320.30">
    <property type="entry name" value="ATP synthase, E subunit, C-terminal"/>
    <property type="match status" value="1"/>
</dbReference>
<gene>
    <name evidence="4" type="ORF">BRAN1462_LOCUS25969</name>
    <name evidence="5" type="ORF">BRAN1462_LOCUS25970</name>
</gene>
<reference evidence="4" key="1">
    <citation type="submission" date="2021-01" db="EMBL/GenBank/DDBJ databases">
        <authorList>
            <person name="Corre E."/>
            <person name="Pelletier E."/>
            <person name="Niang G."/>
            <person name="Scheremetjew M."/>
            <person name="Finn R."/>
            <person name="Kale V."/>
            <person name="Holt S."/>
            <person name="Cochrane G."/>
            <person name="Meng A."/>
            <person name="Brown T."/>
            <person name="Cohen L."/>
        </authorList>
    </citation>
    <scope>NUCLEOTIDE SEQUENCE</scope>
    <source>
        <strain evidence="4">RCC3387</strain>
    </source>
</reference>
<organism evidence="4">
    <name type="scientific">Zooxanthella nutricula</name>
    <dbReference type="NCBI Taxonomy" id="1333877"/>
    <lineage>
        <taxon>Eukaryota</taxon>
        <taxon>Sar</taxon>
        <taxon>Alveolata</taxon>
        <taxon>Dinophyceae</taxon>
        <taxon>Peridiniales</taxon>
        <taxon>Peridiniales incertae sedis</taxon>
        <taxon>Zooxanthella</taxon>
    </lineage>
</organism>
<protein>
    <recommendedName>
        <fullName evidence="6">V-type proton ATPase subunit E</fullName>
    </recommendedName>
</protein>
<dbReference type="AlphaFoldDB" id="A0A6U6MRK7"/>
<keyword evidence="2" id="KW-0813">Transport</keyword>
<dbReference type="InterPro" id="IPR038495">
    <property type="entry name" value="ATPase_E_C"/>
</dbReference>
<dbReference type="Pfam" id="PF01991">
    <property type="entry name" value="vATP-synt_E"/>
    <property type="match status" value="1"/>
</dbReference>
<evidence type="ECO:0000256" key="3">
    <source>
        <dbReference type="ARBA" id="ARBA00023065"/>
    </source>
</evidence>
<keyword evidence="3" id="KW-0406">Ion transport</keyword>
<dbReference type="SUPFAM" id="SSF160527">
    <property type="entry name" value="V-type ATPase subunit E-like"/>
    <property type="match status" value="1"/>
</dbReference>
<dbReference type="GO" id="GO:0046961">
    <property type="term" value="F:proton-transporting ATPase activity, rotational mechanism"/>
    <property type="evidence" value="ECO:0007669"/>
    <property type="project" value="InterPro"/>
</dbReference>
<proteinExistence type="inferred from homology"/>
<dbReference type="PANTHER" id="PTHR45715">
    <property type="entry name" value="ATPASE H+-TRANSPORTING V1 SUBUNIT E1A-RELATED"/>
    <property type="match status" value="1"/>
</dbReference>
<dbReference type="EMBL" id="HBGW01041093">
    <property type="protein sequence ID" value="CAD9565946.1"/>
    <property type="molecule type" value="Transcribed_RNA"/>
</dbReference>
<accession>A0A6U6MRK7</accession>